<feature type="region of interest" description="Disordered" evidence="2">
    <location>
        <begin position="75"/>
        <end position="98"/>
    </location>
</feature>
<evidence type="ECO:0000259" key="3">
    <source>
        <dbReference type="Pfam" id="PF05065"/>
    </source>
</evidence>
<reference evidence="4 5" key="1">
    <citation type="submission" date="2022-01" db="EMBL/GenBank/DDBJ databases">
        <title>Nocardioides sp. nov., an actinomycete isolated from mining soil.</title>
        <authorList>
            <person name="Liu L."/>
        </authorList>
    </citation>
    <scope>NUCLEOTIDE SEQUENCE [LARGE SCALE GENOMIC DNA]</scope>
    <source>
        <strain evidence="4 5">KLBMP 9356</strain>
    </source>
</reference>
<gene>
    <name evidence="4" type="ORF">L2K70_04755</name>
</gene>
<dbReference type="InterPro" id="IPR054612">
    <property type="entry name" value="Phage_capsid-like_C"/>
</dbReference>
<evidence type="ECO:0000256" key="1">
    <source>
        <dbReference type="ARBA" id="ARBA00004328"/>
    </source>
</evidence>
<dbReference type="RefSeq" id="WP_236399764.1">
    <property type="nucleotide sequence ID" value="NZ_JAKJHZ010000005.1"/>
</dbReference>
<name>A0ABS9H6Q0_9ACTN</name>
<comment type="subcellular location">
    <subcellularLocation>
        <location evidence="1">Virion</location>
    </subcellularLocation>
</comment>
<dbReference type="EMBL" id="JAKJHZ010000005">
    <property type="protein sequence ID" value="MCF6376905.1"/>
    <property type="molecule type" value="Genomic_DNA"/>
</dbReference>
<comment type="caution">
    <text evidence="4">The sequence shown here is derived from an EMBL/GenBank/DDBJ whole genome shotgun (WGS) entry which is preliminary data.</text>
</comment>
<evidence type="ECO:0000256" key="2">
    <source>
        <dbReference type="SAM" id="MobiDB-lite"/>
    </source>
</evidence>
<evidence type="ECO:0000313" key="5">
    <source>
        <dbReference type="Proteomes" id="UP001201161"/>
    </source>
</evidence>
<dbReference type="NCBIfam" id="TIGR01554">
    <property type="entry name" value="major_cap_HK97"/>
    <property type="match status" value="1"/>
</dbReference>
<proteinExistence type="predicted"/>
<protein>
    <submittedName>
        <fullName evidence="4">Phage major capsid protein</fullName>
    </submittedName>
</protein>
<feature type="compositionally biased region" description="Basic and acidic residues" evidence="2">
    <location>
        <begin position="77"/>
        <end position="98"/>
    </location>
</feature>
<accession>A0ABS9H6Q0</accession>
<keyword evidence="5" id="KW-1185">Reference proteome</keyword>
<evidence type="ECO:0000313" key="4">
    <source>
        <dbReference type="EMBL" id="MCF6376905.1"/>
    </source>
</evidence>
<dbReference type="Gene3D" id="3.30.2400.10">
    <property type="entry name" value="Major capsid protein gp5"/>
    <property type="match status" value="1"/>
</dbReference>
<dbReference type="InterPro" id="IPR024455">
    <property type="entry name" value="Phage_capsid"/>
</dbReference>
<dbReference type="Proteomes" id="UP001201161">
    <property type="component" value="Unassembled WGS sequence"/>
</dbReference>
<dbReference type="Pfam" id="PF05065">
    <property type="entry name" value="Phage_capsid"/>
    <property type="match status" value="1"/>
</dbReference>
<organism evidence="4 5">
    <name type="scientific">Nocardioides potassii</name>
    <dbReference type="NCBI Taxonomy" id="2911371"/>
    <lineage>
        <taxon>Bacteria</taxon>
        <taxon>Bacillati</taxon>
        <taxon>Actinomycetota</taxon>
        <taxon>Actinomycetes</taxon>
        <taxon>Propionibacteriales</taxon>
        <taxon>Nocardioidaceae</taxon>
        <taxon>Nocardioides</taxon>
    </lineage>
</organism>
<dbReference type="Gene3D" id="3.30.2320.10">
    <property type="entry name" value="hypothetical protein PF0899 domain"/>
    <property type="match status" value="1"/>
</dbReference>
<feature type="domain" description="Phage capsid-like C-terminal" evidence="3">
    <location>
        <begin position="153"/>
        <end position="399"/>
    </location>
</feature>
<sequence length="401" mass="43520">MTFPALKEAQQKLAAKQDDLGKIFAEAGENLDLTKVTSIDGDTKAKAEQIRAMNDELSDLGSEVDRLKAVANAAEASAERAAERGEHEGERDVTERNRAKSFGEGFVKSSAFTEKGQEATIEIDLKTLLDTSGYVPETTRTGRVVDFATRPIQVLDLIPQTTTTQAGVTYMEETTFTNNAAEIAEAGTYPESALGLTEKTSMVRKVGTWLPVTDETLEDVPRARQYIDNRLPFMVRQRLDSQVLVGNGTAPNLRGVLNVAGIQTQAKGADPVPDAVYKAIVKVRTVGWAMPDAYVTNPTDWQDVRLLRTADGIYIWGNPSEPGPEKIWGLQVAQAAGLTVDTGVVGDFGNFSELAVKRGIETKISDSHSTFFVEGKQAIRADVRAAFIVYRPAAFCTVTGI</sequence>
<dbReference type="SUPFAM" id="SSF56563">
    <property type="entry name" value="Major capsid protein gp5"/>
    <property type="match status" value="1"/>
</dbReference>